<sequence>MANAQRQQQAPPRQDLQTPNFDDVDGDTDSLGGGESFESFAGSSSEGDEVQRNIKQIVGRQLSSAVVEPLAAAVPLLLNRRPAIVAPAVRGPVSSDESEESSEEEEESDYNPWRDNFYDLLPDGSYVYGYSLPNGVRRYERSFYSEELDGQVVEGFYTQPRQLGHGLKYELRCYRSDINGYKALPVEFLRRPPRVERDERPDVDCFDK</sequence>
<dbReference type="PROSITE" id="PS51155">
    <property type="entry name" value="CHIT_BIND_RR_2"/>
    <property type="match status" value="1"/>
</dbReference>
<name>A0A6J2TVI7_DROLE</name>
<keyword evidence="1" id="KW-0193">Cuticle</keyword>
<feature type="compositionally biased region" description="Low complexity" evidence="2">
    <location>
        <begin position="36"/>
        <end position="45"/>
    </location>
</feature>
<protein>
    <submittedName>
        <fullName evidence="4">Uncharacterized protein LOC115627403</fullName>
    </submittedName>
</protein>
<gene>
    <name evidence="4" type="primary">LOC115627403</name>
</gene>
<reference evidence="4" key="1">
    <citation type="submission" date="2025-08" db="UniProtKB">
        <authorList>
            <consortium name="RefSeq"/>
        </authorList>
    </citation>
    <scope>IDENTIFICATION</scope>
    <source>
        <strain evidence="4">11010-0011.00</strain>
        <tissue evidence="4">Whole body</tissue>
    </source>
</reference>
<organism evidence="3 4">
    <name type="scientific">Drosophila lebanonensis</name>
    <name type="common">Fruit fly</name>
    <name type="synonym">Scaptodrosophila lebanonensis</name>
    <dbReference type="NCBI Taxonomy" id="7225"/>
    <lineage>
        <taxon>Eukaryota</taxon>
        <taxon>Metazoa</taxon>
        <taxon>Ecdysozoa</taxon>
        <taxon>Arthropoda</taxon>
        <taxon>Hexapoda</taxon>
        <taxon>Insecta</taxon>
        <taxon>Pterygota</taxon>
        <taxon>Neoptera</taxon>
        <taxon>Endopterygota</taxon>
        <taxon>Diptera</taxon>
        <taxon>Brachycera</taxon>
        <taxon>Muscomorpha</taxon>
        <taxon>Ephydroidea</taxon>
        <taxon>Drosophilidae</taxon>
        <taxon>Scaptodrosophila</taxon>
    </lineage>
</organism>
<dbReference type="Proteomes" id="UP000504634">
    <property type="component" value="Unplaced"/>
</dbReference>
<proteinExistence type="predicted"/>
<dbReference type="InterPro" id="IPR000618">
    <property type="entry name" value="Insect_cuticle"/>
</dbReference>
<keyword evidence="3" id="KW-1185">Reference proteome</keyword>
<dbReference type="Pfam" id="PF00379">
    <property type="entry name" value="Chitin_bind_4"/>
    <property type="match status" value="1"/>
</dbReference>
<feature type="compositionally biased region" description="Acidic residues" evidence="2">
    <location>
        <begin position="96"/>
        <end position="109"/>
    </location>
</feature>
<dbReference type="RefSeq" id="XP_030378917.1">
    <property type="nucleotide sequence ID" value="XM_030523057.1"/>
</dbReference>
<evidence type="ECO:0000313" key="3">
    <source>
        <dbReference type="Proteomes" id="UP000504634"/>
    </source>
</evidence>
<accession>A0A6J2TVI7</accession>
<evidence type="ECO:0000256" key="2">
    <source>
        <dbReference type="SAM" id="MobiDB-lite"/>
    </source>
</evidence>
<feature type="region of interest" description="Disordered" evidence="2">
    <location>
        <begin position="1"/>
        <end position="52"/>
    </location>
</feature>
<feature type="region of interest" description="Disordered" evidence="2">
    <location>
        <begin position="89"/>
        <end position="113"/>
    </location>
</feature>
<dbReference type="GeneID" id="115627403"/>
<evidence type="ECO:0000256" key="1">
    <source>
        <dbReference type="PROSITE-ProRule" id="PRU00497"/>
    </source>
</evidence>
<dbReference type="AlphaFoldDB" id="A0A6J2TVI7"/>
<dbReference type="GO" id="GO:0042302">
    <property type="term" value="F:structural constituent of cuticle"/>
    <property type="evidence" value="ECO:0007669"/>
    <property type="project" value="UniProtKB-UniRule"/>
</dbReference>
<evidence type="ECO:0000313" key="4">
    <source>
        <dbReference type="RefSeq" id="XP_030378917.1"/>
    </source>
</evidence>
<dbReference type="OrthoDB" id="7926065at2759"/>
<feature type="compositionally biased region" description="Low complexity" evidence="2">
    <location>
        <begin position="1"/>
        <end position="14"/>
    </location>
</feature>